<dbReference type="Proteomes" id="UP000076078">
    <property type="component" value="Unassembled WGS sequence"/>
</dbReference>
<evidence type="ECO:0000256" key="1">
    <source>
        <dbReference type="SAM" id="MobiDB-lite"/>
    </source>
</evidence>
<dbReference type="GO" id="GO:0008289">
    <property type="term" value="F:lipid binding"/>
    <property type="evidence" value="ECO:0007669"/>
    <property type="project" value="InterPro"/>
</dbReference>
<organism evidence="2 3">
    <name type="scientific">Tieghemostelium lacteum</name>
    <name type="common">Slime mold</name>
    <name type="synonym">Dictyostelium lacteum</name>
    <dbReference type="NCBI Taxonomy" id="361077"/>
    <lineage>
        <taxon>Eukaryota</taxon>
        <taxon>Amoebozoa</taxon>
        <taxon>Evosea</taxon>
        <taxon>Eumycetozoa</taxon>
        <taxon>Dictyostelia</taxon>
        <taxon>Dictyosteliales</taxon>
        <taxon>Raperosteliaceae</taxon>
        <taxon>Tieghemostelium</taxon>
    </lineage>
</organism>
<feature type="region of interest" description="Disordered" evidence="1">
    <location>
        <begin position="237"/>
        <end position="266"/>
    </location>
</feature>
<evidence type="ECO:0000313" key="3">
    <source>
        <dbReference type="Proteomes" id="UP000076078"/>
    </source>
</evidence>
<dbReference type="PANTHER" id="PTHR31138">
    <property type="entry name" value="CHROMOSOME 19, WHOLE GENOME SHOTGUN SEQUENCE"/>
    <property type="match status" value="1"/>
</dbReference>
<dbReference type="InterPro" id="IPR017943">
    <property type="entry name" value="Bactericidal_perm-incr_a/b_dom"/>
</dbReference>
<feature type="compositionally biased region" description="Polar residues" evidence="1">
    <location>
        <begin position="549"/>
        <end position="569"/>
    </location>
</feature>
<protein>
    <submittedName>
        <fullName evidence="2">Uncharacterized protein</fullName>
    </submittedName>
</protein>
<feature type="region of interest" description="Disordered" evidence="1">
    <location>
        <begin position="530"/>
        <end position="578"/>
    </location>
</feature>
<dbReference type="InParanoid" id="A0A152A1I6"/>
<evidence type="ECO:0000313" key="2">
    <source>
        <dbReference type="EMBL" id="KYQ99976.1"/>
    </source>
</evidence>
<feature type="region of interest" description="Disordered" evidence="1">
    <location>
        <begin position="1"/>
        <end position="23"/>
    </location>
</feature>
<keyword evidence="3" id="KW-1185">Reference proteome</keyword>
<name>A0A152A1I6_TIELA</name>
<dbReference type="OMA" id="IAEGKKW"/>
<feature type="compositionally biased region" description="Pro residues" evidence="1">
    <location>
        <begin position="535"/>
        <end position="546"/>
    </location>
</feature>
<dbReference type="AlphaFoldDB" id="A0A152A1I6"/>
<dbReference type="PANTHER" id="PTHR31138:SF9">
    <property type="entry name" value="LIPID-BINDING SERUM GLYCOPROTEIN N-TERMINAL DOMAIN-CONTAINING PROTEIN"/>
    <property type="match status" value="1"/>
</dbReference>
<proteinExistence type="predicted"/>
<feature type="compositionally biased region" description="Low complexity" evidence="1">
    <location>
        <begin position="1"/>
        <end position="13"/>
    </location>
</feature>
<reference evidence="2 3" key="1">
    <citation type="submission" date="2015-12" db="EMBL/GenBank/DDBJ databases">
        <title>Dictyostelia acquired genes for synthesis and detection of signals that induce cell-type specialization by lateral gene transfer from prokaryotes.</title>
        <authorList>
            <person name="Gloeckner G."/>
            <person name="Schaap P."/>
        </authorList>
    </citation>
    <scope>NUCLEOTIDE SEQUENCE [LARGE SCALE GENOMIC DNA]</scope>
    <source>
        <strain evidence="2 3">TK</strain>
    </source>
</reference>
<sequence>MSKNSDSDNTNNSSDEESIQNEDEIEIISSGRELIKESNKIFQEIKDIEASKEFIEHGKSMVDTLLKRQEAKELMEKGMSMIAEVKQNKETKELLSECKDIVTFIKSEEKVQDIIEQCKEVIGQIKSKDSKPVEREQIEQLFSQGSKVFQHFRDNQQSSVHLERMKKMFFDLKEAETTRITIMNGIQDAKRWVDSLKEKDPEYRNIIEQGESIFNQLKNDQGVNEIVSDGKKILNDIMSPTSSHNSLDSGGGGGDNNSDGSASTTTSPEMIMSLIERSGKVAETVKTTLKQNKLVEEYSQRQDVKEFLEKGNKFIYEVKSKEQLIGFLKQNKDFIKEIKNTIVPFITDQLLKVQIPVVKGISKGFNYEISQLVFAGLSIPPEGVNVDFSESNTITVSVQDFKAQLKNFLWSYRQEGFPYLKDQGNASADCKNGFTSISFDIESRIDENTLQSHPEIKITEIVFKINQLDVIVEKGKALWLYNYLISKFSDSIKETVENKIKGTITTHLTSLTAKINNLVDQYWSKLISKLKNSTSPPPPPPPPTPSTPLTVNSETNNNSPTLVSENNFKNLEIKDDNN</sequence>
<dbReference type="EMBL" id="LODT01000019">
    <property type="protein sequence ID" value="KYQ99976.1"/>
    <property type="molecule type" value="Genomic_DNA"/>
</dbReference>
<dbReference type="Gene3D" id="3.15.10.10">
    <property type="entry name" value="Bactericidal permeability-increasing protein, domain 1"/>
    <property type="match status" value="1"/>
</dbReference>
<feature type="compositionally biased region" description="Acidic residues" evidence="1">
    <location>
        <begin position="14"/>
        <end position="23"/>
    </location>
</feature>
<accession>A0A152A1I6</accession>
<comment type="caution">
    <text evidence="2">The sequence shown here is derived from an EMBL/GenBank/DDBJ whole genome shotgun (WGS) entry which is preliminary data.</text>
</comment>
<gene>
    <name evidence="2" type="ORF">DLAC_03565</name>
</gene>
<dbReference type="SUPFAM" id="SSF55394">
    <property type="entry name" value="Bactericidal permeability-increasing protein, BPI"/>
    <property type="match status" value="1"/>
</dbReference>
<dbReference type="OrthoDB" id="16440at2759"/>